<dbReference type="EMBL" id="JACOOH010000001">
    <property type="protein sequence ID" value="MBC5619715.1"/>
    <property type="molecule type" value="Genomic_DNA"/>
</dbReference>
<evidence type="ECO:0000256" key="2">
    <source>
        <dbReference type="ARBA" id="ARBA00022840"/>
    </source>
</evidence>
<dbReference type="InterPro" id="IPR007696">
    <property type="entry name" value="DNA_mismatch_repair_MutS_core"/>
</dbReference>
<reference evidence="5 6" key="1">
    <citation type="submission" date="2020-08" db="EMBL/GenBank/DDBJ databases">
        <title>Genome public.</title>
        <authorList>
            <person name="Liu C."/>
            <person name="Sun Q."/>
        </authorList>
    </citation>
    <scope>NUCLEOTIDE SEQUENCE [LARGE SCALE GENOMIC DNA]</scope>
    <source>
        <strain evidence="5 6">NSJ-56</strain>
    </source>
</reference>
<protein>
    <recommendedName>
        <fullName evidence="4">DNA mismatch repair proteins mutS family domain-containing protein</fullName>
    </recommendedName>
</protein>
<keyword evidence="1" id="KW-0547">Nucleotide-binding</keyword>
<proteinExistence type="predicted"/>
<dbReference type="InterPro" id="IPR000432">
    <property type="entry name" value="DNA_mismatch_repair_MutS_C"/>
</dbReference>
<evidence type="ECO:0000313" key="5">
    <source>
        <dbReference type="EMBL" id="MBC5619715.1"/>
    </source>
</evidence>
<dbReference type="SUPFAM" id="SSF52540">
    <property type="entry name" value="P-loop containing nucleoside triphosphate hydrolases"/>
    <property type="match status" value="1"/>
</dbReference>
<comment type="caution">
    <text evidence="5">The sequence shown here is derived from an EMBL/GenBank/DDBJ whole genome shotgun (WGS) entry which is preliminary data.</text>
</comment>
<dbReference type="InterPro" id="IPR027417">
    <property type="entry name" value="P-loop_NTPase"/>
</dbReference>
<keyword evidence="6" id="KW-1185">Reference proteome</keyword>
<dbReference type="InterPro" id="IPR045076">
    <property type="entry name" value="MutS"/>
</dbReference>
<dbReference type="SUPFAM" id="SSF48334">
    <property type="entry name" value="DNA repair protein MutS, domain III"/>
    <property type="match status" value="1"/>
</dbReference>
<evidence type="ECO:0000256" key="1">
    <source>
        <dbReference type="ARBA" id="ARBA00022741"/>
    </source>
</evidence>
<dbReference type="PANTHER" id="PTHR11361:SF99">
    <property type="entry name" value="DNA MISMATCH REPAIR PROTEIN"/>
    <property type="match status" value="1"/>
</dbReference>
<gene>
    <name evidence="5" type="ORF">H8S64_01230</name>
</gene>
<name>A0ABR7CVL9_9BACT</name>
<organism evidence="5 6">
    <name type="scientific">Butyricimonas hominis</name>
    <dbReference type="NCBI Taxonomy" id="2763032"/>
    <lineage>
        <taxon>Bacteria</taxon>
        <taxon>Pseudomonadati</taxon>
        <taxon>Bacteroidota</taxon>
        <taxon>Bacteroidia</taxon>
        <taxon>Bacteroidales</taxon>
        <taxon>Odoribacteraceae</taxon>
        <taxon>Butyricimonas</taxon>
    </lineage>
</organism>
<dbReference type="SMART" id="SM00534">
    <property type="entry name" value="MUTSac"/>
    <property type="match status" value="1"/>
</dbReference>
<dbReference type="Pfam" id="PF05192">
    <property type="entry name" value="MutS_III"/>
    <property type="match status" value="1"/>
</dbReference>
<accession>A0ABR7CVL9</accession>
<feature type="domain" description="DNA mismatch repair proteins mutS family" evidence="4">
    <location>
        <begin position="272"/>
        <end position="454"/>
    </location>
</feature>
<evidence type="ECO:0000256" key="3">
    <source>
        <dbReference type="ARBA" id="ARBA00023125"/>
    </source>
</evidence>
<dbReference type="Gene3D" id="1.10.1420.10">
    <property type="match status" value="1"/>
</dbReference>
<dbReference type="Gene3D" id="3.40.50.300">
    <property type="entry name" value="P-loop containing nucleotide triphosphate hydrolases"/>
    <property type="match status" value="1"/>
</dbReference>
<keyword evidence="3" id="KW-0238">DNA-binding</keyword>
<dbReference type="PANTHER" id="PTHR11361">
    <property type="entry name" value="DNA MISMATCH REPAIR PROTEIN MUTS FAMILY MEMBER"/>
    <property type="match status" value="1"/>
</dbReference>
<dbReference type="InterPro" id="IPR036187">
    <property type="entry name" value="DNA_mismatch_repair_MutS_sf"/>
</dbReference>
<evidence type="ECO:0000313" key="6">
    <source>
        <dbReference type="Proteomes" id="UP000646484"/>
    </source>
</evidence>
<evidence type="ECO:0000259" key="4">
    <source>
        <dbReference type="SMART" id="SM00534"/>
    </source>
</evidence>
<dbReference type="Pfam" id="PF00488">
    <property type="entry name" value="MutS_V"/>
    <property type="match status" value="1"/>
</dbReference>
<dbReference type="Proteomes" id="UP000646484">
    <property type="component" value="Unassembled WGS sequence"/>
</dbReference>
<keyword evidence="2" id="KW-0067">ATP-binding</keyword>
<sequence>MLKAKRECGKAQEEFVVDKQTLADLHILGKFKDRSIFNLFNHTCTRGGEQVLERMFQHPLTDANAINERGKVFEFFKESGVAFPFTRELVDRVERYLGIQVSAIRGIAYLKVCCLKLFRRVAKEKVYDMIYAGIVDTVELLRVCVEFNALLDKGDGDSVYNGVIRETRGIVENKLLRPLFGKRGNGGFSMSEVARYDYLLRRVCREELRRLLEIIYYTDVYVAVAAVAKKMRFVRAVAYGKEEGVNRIDVKGFSHPLMVGAVGNSIRIDHERNVSFLTGANMAGKSTLMKAFGVAVYLAHIGFPVAAEVMEFSVQDGLYSSINVSDHLNLGYSHFYAEVARVKRVAEEVCAGKNLVIIFDELFKGTNVKDAYDATVAVITAFGSSRNCSYMVSTHITEAGFTLAEKSEHFRFVCLPTVMKGKIPTYTYRLEEGISNDRLGMMIVENERVVEIITGK</sequence>